<accession>A0A8H3I4Y6</accession>
<dbReference type="AlphaFoldDB" id="A0A8H3I4Y6"/>
<feature type="compositionally biased region" description="Polar residues" evidence="2">
    <location>
        <begin position="99"/>
        <end position="109"/>
    </location>
</feature>
<dbReference type="EMBL" id="CAJPDQ010000003">
    <property type="protein sequence ID" value="CAF9907495.1"/>
    <property type="molecule type" value="Genomic_DNA"/>
</dbReference>
<proteinExistence type="predicted"/>
<dbReference type="GO" id="GO:0051301">
    <property type="term" value="P:cell division"/>
    <property type="evidence" value="ECO:0007669"/>
    <property type="project" value="InterPro"/>
</dbReference>
<protein>
    <submittedName>
        <fullName evidence="3">Uncharacterized protein</fullName>
    </submittedName>
</protein>
<feature type="compositionally biased region" description="Basic and acidic residues" evidence="2">
    <location>
        <begin position="215"/>
        <end position="228"/>
    </location>
</feature>
<keyword evidence="1" id="KW-0175">Coiled coil</keyword>
<evidence type="ECO:0000256" key="2">
    <source>
        <dbReference type="SAM" id="MobiDB-lite"/>
    </source>
</evidence>
<dbReference type="OrthoDB" id="3364649at2759"/>
<feature type="compositionally biased region" description="Polar residues" evidence="2">
    <location>
        <begin position="131"/>
        <end position="144"/>
    </location>
</feature>
<feature type="compositionally biased region" description="Basic residues" evidence="2">
    <location>
        <begin position="145"/>
        <end position="155"/>
    </location>
</feature>
<dbReference type="Pfam" id="PF08202">
    <property type="entry name" value="MIS13"/>
    <property type="match status" value="1"/>
</dbReference>
<dbReference type="PANTHER" id="PTHR14778:SF2">
    <property type="entry name" value="KINETOCHORE-ASSOCIATED PROTEIN DSN1 HOMOLOG"/>
    <property type="match status" value="1"/>
</dbReference>
<dbReference type="InterPro" id="IPR013218">
    <property type="entry name" value="Dsn1/Mis13"/>
</dbReference>
<feature type="coiled-coil region" evidence="1">
    <location>
        <begin position="342"/>
        <end position="369"/>
    </location>
</feature>
<feature type="compositionally biased region" description="Basic and acidic residues" evidence="2">
    <location>
        <begin position="173"/>
        <end position="186"/>
    </location>
</feature>
<name>A0A8H3I4Y6_9LECA</name>
<sequence>MTAYATRAPLQLLTNTYYMMTEESISNRRSSARLKVKEDAFAVTGTEKNKQNGDSKPIKTSVKNGTTTRSKRKIDYDEEDNGFKFTRAKAKRTKPVPKTLQQGSFSIDSNSDDGQDVRRRSRRKSEETDKSNAIASDETTSPNKNARHASARLAKKGNISTTPKHSGRQVPPEADRLERGTQHEEVADQGVAEQIATHEGTKIALPFADTPIIRRNKEMRKGNNESRRSSLSMRGRRASSLIDSGTSSALPHDQVETEDFYKHIESTLLEPRRMRQLLMWCGFRALGEKPSFATEDSPTKLAARQIQQELLKDFASKAELSDWFSREDVPDPPKVLKPNPRNIANLAKIQELETKLATLKAEHQQWIQIQRPPAREAITIDPLPALKSLHLASIPQAKASSNPAMTKLTSTSQSSKHLTASVQQRLELVKTNFELNLNNLLDSVNALGQHLSAAEATSKRVLGSVARVLDEKDRRVVEEQGSIGTRDTLRALTRVLDRG</sequence>
<dbReference type="GO" id="GO:0007059">
    <property type="term" value="P:chromosome segregation"/>
    <property type="evidence" value="ECO:0007669"/>
    <property type="project" value="InterPro"/>
</dbReference>
<dbReference type="GO" id="GO:0000444">
    <property type="term" value="C:MIS12/MIND type complex"/>
    <property type="evidence" value="ECO:0007669"/>
    <property type="project" value="InterPro"/>
</dbReference>
<gene>
    <name evidence="3" type="ORF">GOMPHAMPRED_005123</name>
</gene>
<evidence type="ECO:0000313" key="3">
    <source>
        <dbReference type="EMBL" id="CAF9907495.1"/>
    </source>
</evidence>
<evidence type="ECO:0000256" key="1">
    <source>
        <dbReference type="SAM" id="Coils"/>
    </source>
</evidence>
<feature type="region of interest" description="Disordered" evidence="2">
    <location>
        <begin position="42"/>
        <end position="75"/>
    </location>
</feature>
<comment type="caution">
    <text evidence="3">The sequence shown here is derived from an EMBL/GenBank/DDBJ whole genome shotgun (WGS) entry which is preliminary data.</text>
</comment>
<dbReference type="Proteomes" id="UP000664169">
    <property type="component" value="Unassembled WGS sequence"/>
</dbReference>
<dbReference type="PANTHER" id="PTHR14778">
    <property type="entry name" value="KINETOCHORE-ASSOCIATED PROTEIN DSN1 HOMOLOG"/>
    <property type="match status" value="1"/>
</dbReference>
<keyword evidence="4" id="KW-1185">Reference proteome</keyword>
<feature type="compositionally biased region" description="Basic and acidic residues" evidence="2">
    <location>
        <begin position="47"/>
        <end position="57"/>
    </location>
</feature>
<organism evidence="3 4">
    <name type="scientific">Gomphillus americanus</name>
    <dbReference type="NCBI Taxonomy" id="1940652"/>
    <lineage>
        <taxon>Eukaryota</taxon>
        <taxon>Fungi</taxon>
        <taxon>Dikarya</taxon>
        <taxon>Ascomycota</taxon>
        <taxon>Pezizomycotina</taxon>
        <taxon>Lecanoromycetes</taxon>
        <taxon>OSLEUM clade</taxon>
        <taxon>Ostropomycetidae</taxon>
        <taxon>Ostropales</taxon>
        <taxon>Graphidaceae</taxon>
        <taxon>Gomphilloideae</taxon>
        <taxon>Gomphillus</taxon>
    </lineage>
</organism>
<evidence type="ECO:0000313" key="4">
    <source>
        <dbReference type="Proteomes" id="UP000664169"/>
    </source>
</evidence>
<feature type="region of interest" description="Disordered" evidence="2">
    <location>
        <begin position="88"/>
        <end position="250"/>
    </location>
</feature>
<reference evidence="3" key="1">
    <citation type="submission" date="2021-03" db="EMBL/GenBank/DDBJ databases">
        <authorList>
            <person name="Tagirdzhanova G."/>
        </authorList>
    </citation>
    <scope>NUCLEOTIDE SEQUENCE</scope>
</reference>